<accession>A0A0J9ER19</accession>
<proteinExistence type="predicted"/>
<evidence type="ECO:0000313" key="2">
    <source>
        <dbReference type="EMBL" id="KMW68486.1"/>
    </source>
</evidence>
<dbReference type="Proteomes" id="UP000007802">
    <property type="component" value="Unassembled WGS sequence"/>
</dbReference>
<protein>
    <submittedName>
        <fullName evidence="2">Uncharacterized protein</fullName>
    </submittedName>
</protein>
<sequence length="62" mass="7071">MPEQQTQDHRSLLMSIMNQKAAPEVFELDKTITEEQSDKFNEYKDSVEGISEMSDNAESSSD</sequence>
<gene>
    <name evidence="2" type="ORF">BDDG_12848</name>
</gene>
<dbReference type="AlphaFoldDB" id="A0A0J9ER19"/>
<evidence type="ECO:0000256" key="1">
    <source>
        <dbReference type="SAM" id="MobiDB-lite"/>
    </source>
</evidence>
<reference evidence="2" key="1">
    <citation type="submission" date="2010-03" db="EMBL/GenBank/DDBJ databases">
        <title>Annotation of Blastomyces dermatitidis strain ATCC 18188.</title>
        <authorList>
            <consortium name="The Broad Institute Genome Sequencing Platform"/>
            <consortium name="Broad Institute Genome Sequencing Center for Infectious Disease."/>
            <person name="Cuomo C."/>
            <person name="Klein B."/>
            <person name="Sullivan T."/>
            <person name="Heitman J."/>
            <person name="Young S."/>
            <person name="Zeng Q."/>
            <person name="Gargeya S."/>
            <person name="Alvarado L."/>
            <person name="Berlin A.M."/>
            <person name="Chapman S.B."/>
            <person name="Chen Z."/>
            <person name="Freedman E."/>
            <person name="Gellesch M."/>
            <person name="Goldberg J."/>
            <person name="Griggs A."/>
            <person name="Gujja S."/>
            <person name="Heilman E."/>
            <person name="Heiman D."/>
            <person name="Howarth C."/>
            <person name="Mehta T."/>
            <person name="Neiman D."/>
            <person name="Pearson M."/>
            <person name="Roberts A."/>
            <person name="Saif S."/>
            <person name="Shea T."/>
            <person name="Shenoy N."/>
            <person name="Sisk P."/>
            <person name="Stolte C."/>
            <person name="Sykes S."/>
            <person name="White J."/>
            <person name="Yandava C."/>
            <person name="Haas B."/>
            <person name="Nusbaum C."/>
            <person name="Birren B."/>
        </authorList>
    </citation>
    <scope>NUCLEOTIDE SEQUENCE</scope>
    <source>
        <strain evidence="2">ATCC 18188</strain>
    </source>
</reference>
<name>A0A0J9ER19_AJEDA</name>
<dbReference type="EMBL" id="GG749480">
    <property type="protein sequence ID" value="KMW68486.1"/>
    <property type="molecule type" value="Genomic_DNA"/>
</dbReference>
<feature type="region of interest" description="Disordered" evidence="1">
    <location>
        <begin position="37"/>
        <end position="62"/>
    </location>
</feature>
<organism evidence="2">
    <name type="scientific">Ajellomyces dermatitidis (strain ATCC 18188 / CBS 674.68)</name>
    <name type="common">Blastomyces dermatitidis</name>
    <dbReference type="NCBI Taxonomy" id="653446"/>
    <lineage>
        <taxon>Eukaryota</taxon>
        <taxon>Fungi</taxon>
        <taxon>Dikarya</taxon>
        <taxon>Ascomycota</taxon>
        <taxon>Pezizomycotina</taxon>
        <taxon>Eurotiomycetes</taxon>
        <taxon>Eurotiomycetidae</taxon>
        <taxon>Onygenales</taxon>
        <taxon>Ajellomycetaceae</taxon>
        <taxon>Blastomyces</taxon>
    </lineage>
</organism>
<feature type="compositionally biased region" description="Polar residues" evidence="1">
    <location>
        <begin position="53"/>
        <end position="62"/>
    </location>
</feature>
<feature type="compositionally biased region" description="Basic and acidic residues" evidence="1">
    <location>
        <begin position="37"/>
        <end position="47"/>
    </location>
</feature>